<organism evidence="14 15">
    <name type="scientific">Gluconacetobacter tumulicola</name>
    <dbReference type="NCBI Taxonomy" id="1017177"/>
    <lineage>
        <taxon>Bacteria</taxon>
        <taxon>Pseudomonadati</taxon>
        <taxon>Pseudomonadota</taxon>
        <taxon>Alphaproteobacteria</taxon>
        <taxon>Acetobacterales</taxon>
        <taxon>Acetobacteraceae</taxon>
        <taxon>Gluconacetobacter</taxon>
    </lineage>
</organism>
<keyword evidence="10 12" id="KW-0472">Membrane</keyword>
<dbReference type="GO" id="GO:0051453">
    <property type="term" value="P:regulation of intracellular pH"/>
    <property type="evidence" value="ECO:0007669"/>
    <property type="project" value="TreeGrafter"/>
</dbReference>
<keyword evidence="11" id="KW-0739">Sodium transport</keyword>
<evidence type="ECO:0000313" key="15">
    <source>
        <dbReference type="Proteomes" id="UP000525623"/>
    </source>
</evidence>
<gene>
    <name evidence="14" type="ORF">HLH29_02610</name>
</gene>
<evidence type="ECO:0000256" key="8">
    <source>
        <dbReference type="ARBA" id="ARBA00023053"/>
    </source>
</evidence>
<keyword evidence="15" id="KW-1185">Reference proteome</keyword>
<name>A0A7W4JB64_9PROT</name>
<accession>A0A7W4JB64</accession>
<keyword evidence="8" id="KW-0915">Sodium</keyword>
<keyword evidence="6 12" id="KW-0812">Transmembrane</keyword>
<dbReference type="PANTHER" id="PTHR10110">
    <property type="entry name" value="SODIUM/HYDROGEN EXCHANGER"/>
    <property type="match status" value="1"/>
</dbReference>
<evidence type="ECO:0000256" key="6">
    <source>
        <dbReference type="ARBA" id="ARBA00022692"/>
    </source>
</evidence>
<feature type="domain" description="Cation/H+ exchanger transmembrane" evidence="13">
    <location>
        <begin position="14"/>
        <end position="408"/>
    </location>
</feature>
<dbReference type="InterPro" id="IPR018422">
    <property type="entry name" value="Cation/H_exchanger_CPA1"/>
</dbReference>
<keyword evidence="5" id="KW-1003">Cell membrane</keyword>
<dbReference type="AlphaFoldDB" id="A0A7W4JB64"/>
<evidence type="ECO:0000256" key="12">
    <source>
        <dbReference type="SAM" id="Phobius"/>
    </source>
</evidence>
<evidence type="ECO:0000256" key="4">
    <source>
        <dbReference type="ARBA" id="ARBA00022449"/>
    </source>
</evidence>
<feature type="transmembrane region" description="Helical" evidence="12">
    <location>
        <begin position="384"/>
        <end position="402"/>
    </location>
</feature>
<dbReference type="Pfam" id="PF00999">
    <property type="entry name" value="Na_H_Exchanger"/>
    <property type="match status" value="1"/>
</dbReference>
<dbReference type="GO" id="GO:0005886">
    <property type="term" value="C:plasma membrane"/>
    <property type="evidence" value="ECO:0007669"/>
    <property type="project" value="UniProtKB-SubCell"/>
</dbReference>
<evidence type="ECO:0000256" key="1">
    <source>
        <dbReference type="ARBA" id="ARBA00004651"/>
    </source>
</evidence>
<dbReference type="GO" id="GO:0098719">
    <property type="term" value="P:sodium ion import across plasma membrane"/>
    <property type="evidence" value="ECO:0007669"/>
    <property type="project" value="TreeGrafter"/>
</dbReference>
<keyword evidence="9" id="KW-0406">Ion transport</keyword>
<evidence type="ECO:0000256" key="2">
    <source>
        <dbReference type="ARBA" id="ARBA00007367"/>
    </source>
</evidence>
<feature type="transmembrane region" description="Helical" evidence="12">
    <location>
        <begin position="101"/>
        <end position="126"/>
    </location>
</feature>
<dbReference type="GO" id="GO:0015386">
    <property type="term" value="F:potassium:proton antiporter activity"/>
    <property type="evidence" value="ECO:0007669"/>
    <property type="project" value="TreeGrafter"/>
</dbReference>
<dbReference type="EMBL" id="JABEQL010000003">
    <property type="protein sequence ID" value="MBB2178070.1"/>
    <property type="molecule type" value="Genomic_DNA"/>
</dbReference>
<feature type="transmembrane region" description="Helical" evidence="12">
    <location>
        <begin position="28"/>
        <end position="51"/>
    </location>
</feature>
<keyword evidence="3" id="KW-0813">Transport</keyword>
<dbReference type="InterPro" id="IPR006153">
    <property type="entry name" value="Cation/H_exchanger_TM"/>
</dbReference>
<dbReference type="RefSeq" id="WP_182964466.1">
    <property type="nucleotide sequence ID" value="NZ_BAABGC010000011.1"/>
</dbReference>
<dbReference type="PANTHER" id="PTHR10110:SF195">
    <property type="entry name" value="NA(+)_H(+) ANTIPORTER NHAS2"/>
    <property type="match status" value="1"/>
</dbReference>
<evidence type="ECO:0000259" key="13">
    <source>
        <dbReference type="Pfam" id="PF00999"/>
    </source>
</evidence>
<keyword evidence="4" id="KW-0050">Antiport</keyword>
<feature type="transmembrane region" description="Helical" evidence="12">
    <location>
        <begin position="287"/>
        <end position="308"/>
    </location>
</feature>
<sequence length="428" mass="45091">MNALGLFALLATLSTLFSVVNHRTLRLPMTIGVLVISLAVSLAIMVLDPLIPSHDLHLIPRSLLGAIDLPRTLLDGALSLLLFAGAMQVDLHHMFSRTASVTALAVLGTVFAVGLLAVSAWCVFPLFGPPVPFVWCVVLGAILAPTDPVSVVSMLRRLGLPAPLQAIFAGESLFNDGVGVVIFGVMIGLATGDTTSLSAADIATRFLFQAVGGGLLGALTGWIALRLVRGVDDAHIDLLATLALASGTFALANHLHLSGPIAVVVAGMSLGTRYGHAAIQDHSRTELLAFWSMVDEMLNVLLFLLIGFEILEITPHLSSLLATLAIIPLSIAARGLSVLGATLPVYLRNRDRWRALVVLTWGGLRGGISVSLALGLPAGALRDTLLPVCYGVVMFTILVQGLTMERVVGRLYPAAAEQDDHGSVTTRR</sequence>
<evidence type="ECO:0000256" key="5">
    <source>
        <dbReference type="ARBA" id="ARBA00022475"/>
    </source>
</evidence>
<feature type="transmembrane region" description="Helical" evidence="12">
    <location>
        <begin position="355"/>
        <end position="378"/>
    </location>
</feature>
<comment type="similarity">
    <text evidence="2">Belongs to the monovalent cation:proton antiporter 1 (CPA1) transporter (TC 2.A.36) family.</text>
</comment>
<evidence type="ECO:0000256" key="11">
    <source>
        <dbReference type="ARBA" id="ARBA00023201"/>
    </source>
</evidence>
<feature type="transmembrane region" description="Helical" evidence="12">
    <location>
        <begin position="167"/>
        <end position="190"/>
    </location>
</feature>
<evidence type="ECO:0000256" key="3">
    <source>
        <dbReference type="ARBA" id="ARBA00022448"/>
    </source>
</evidence>
<evidence type="ECO:0000256" key="7">
    <source>
        <dbReference type="ARBA" id="ARBA00022989"/>
    </source>
</evidence>
<protein>
    <submittedName>
        <fullName evidence="14">Sodium:proton antiporter</fullName>
    </submittedName>
</protein>
<feature type="transmembrane region" description="Helical" evidence="12">
    <location>
        <begin position="132"/>
        <end position="155"/>
    </location>
</feature>
<comment type="subcellular location">
    <subcellularLocation>
        <location evidence="1">Cell membrane</location>
        <topology evidence="1">Multi-pass membrane protein</topology>
    </subcellularLocation>
</comment>
<dbReference type="Gene3D" id="6.10.140.1330">
    <property type="match status" value="1"/>
</dbReference>
<reference evidence="14 15" key="1">
    <citation type="submission" date="2020-04" db="EMBL/GenBank/DDBJ databases">
        <title>Description of novel Gluconacetobacter.</title>
        <authorList>
            <person name="Sombolestani A."/>
        </authorList>
    </citation>
    <scope>NUCLEOTIDE SEQUENCE [LARGE SCALE GENOMIC DNA]</scope>
    <source>
        <strain evidence="14 15">LMG 27725</strain>
    </source>
</reference>
<evidence type="ECO:0000256" key="9">
    <source>
        <dbReference type="ARBA" id="ARBA00023065"/>
    </source>
</evidence>
<proteinExistence type="inferred from homology"/>
<comment type="caution">
    <text evidence="14">The sequence shown here is derived from an EMBL/GenBank/DDBJ whole genome shotgun (WGS) entry which is preliminary data.</text>
</comment>
<keyword evidence="7 12" id="KW-1133">Transmembrane helix</keyword>
<feature type="transmembrane region" description="Helical" evidence="12">
    <location>
        <begin position="202"/>
        <end position="225"/>
    </location>
</feature>
<dbReference type="Proteomes" id="UP000525623">
    <property type="component" value="Unassembled WGS sequence"/>
</dbReference>
<evidence type="ECO:0000313" key="14">
    <source>
        <dbReference type="EMBL" id="MBB2178070.1"/>
    </source>
</evidence>
<dbReference type="GO" id="GO:0015385">
    <property type="term" value="F:sodium:proton antiporter activity"/>
    <property type="evidence" value="ECO:0007669"/>
    <property type="project" value="InterPro"/>
</dbReference>
<feature type="transmembrane region" description="Helical" evidence="12">
    <location>
        <begin position="320"/>
        <end position="343"/>
    </location>
</feature>
<evidence type="ECO:0000256" key="10">
    <source>
        <dbReference type="ARBA" id="ARBA00023136"/>
    </source>
</evidence>